<dbReference type="Pfam" id="PF24771">
    <property type="entry name" value="Ig_CFAP74_1st"/>
    <property type="match status" value="1"/>
</dbReference>
<dbReference type="PANTHER" id="PTHR22538:SF0">
    <property type="entry name" value="CILIA- AND FLAGELLA-ASSOCIATED PROTEIN 74"/>
    <property type="match status" value="1"/>
</dbReference>
<protein>
    <submittedName>
        <fullName evidence="4">Uncharacterized protein</fullName>
    </submittedName>
</protein>
<evidence type="ECO:0000259" key="2">
    <source>
        <dbReference type="Pfam" id="PF24778"/>
    </source>
</evidence>
<proteinExistence type="predicted"/>
<dbReference type="AlphaFoldDB" id="A0AAW1N6C3"/>
<evidence type="ECO:0000256" key="1">
    <source>
        <dbReference type="SAM" id="MobiDB-lite"/>
    </source>
</evidence>
<dbReference type="Proteomes" id="UP001458880">
    <property type="component" value="Unassembled WGS sequence"/>
</dbReference>
<dbReference type="Pfam" id="PF24798">
    <property type="entry name" value="Ig-CFAP74_4th"/>
    <property type="match status" value="1"/>
</dbReference>
<dbReference type="InterPro" id="IPR056310">
    <property type="entry name" value="Ig-CFAP74_4th"/>
</dbReference>
<evidence type="ECO:0000259" key="3">
    <source>
        <dbReference type="Pfam" id="PF24798"/>
    </source>
</evidence>
<gene>
    <name evidence="4" type="ORF">QE152_g1599</name>
</gene>
<evidence type="ECO:0000313" key="5">
    <source>
        <dbReference type="Proteomes" id="UP001458880"/>
    </source>
</evidence>
<organism evidence="4 5">
    <name type="scientific">Popillia japonica</name>
    <name type="common">Japanese beetle</name>
    <dbReference type="NCBI Taxonomy" id="7064"/>
    <lineage>
        <taxon>Eukaryota</taxon>
        <taxon>Metazoa</taxon>
        <taxon>Ecdysozoa</taxon>
        <taxon>Arthropoda</taxon>
        <taxon>Hexapoda</taxon>
        <taxon>Insecta</taxon>
        <taxon>Pterygota</taxon>
        <taxon>Neoptera</taxon>
        <taxon>Endopterygota</taxon>
        <taxon>Coleoptera</taxon>
        <taxon>Polyphaga</taxon>
        <taxon>Scarabaeiformia</taxon>
        <taxon>Scarabaeidae</taxon>
        <taxon>Rutelinae</taxon>
        <taxon>Popillia</taxon>
    </lineage>
</organism>
<keyword evidence="5" id="KW-1185">Reference proteome</keyword>
<sequence>MIPVFGGQILSCLTDEMLIDELFYENDDTCFWRPNPVVFNDFENDQIYKKRISIVNAARNPKKIKLHAAIIDDGFDPYLIQVENFGIALIVPGIAFNLTITFRPRQLHQITYGKLIFISCETRTAKYQQFSITIKCIPCIKAIFVTPIHVKFGRVPFWKIKDLKAKKLRVINTDTKDYQVSFKKILETSQIEEISQVVIPTQNDIDEMLNEISDICYHHFRFSTYFSDLPSNSGFEVKIIPRHLHRIGTHFERFECQFLEKQGSEMLPVGNQECMVSIEITDYFIKLEPEVLDFGVCSFGSVYQEKFFIYNADAATHRILLQFPISLKPYLSSNLAEAIITPGERREISLKFVPREDMVDGFLNYYDPNTCILKFPIKLQTTTKDYEDVPPNKLVIFAVITDSLGLILKPLKMEYARRNENDFLLDFGGCLSREAVYAKIGLSNTSMTKQHFGFLDLPVCLSIEPNYGFGVLEPQQSKVLKVIFHPESRDLNMCGLEGQKSGLNFRITVKTLKHIGAIKTLKHIGAIKKTFNHKRLRQSFEYIVNVLKTSGCDDLEREMMDALAIIRHSEELTERNGLGFEEGYEYNTYRTLDAILEVDEESESNIEDEFADIKSNKIWISASILDPPVSLSHQYVIFPNTPCGSYSIMTIKLKTSKYLKDTGCLCGYLPANLDEFQVRFEISGDSQEVIIEPICGDLRSGSSVDLHLIAKPAVPDEVVVEKAKYLKMIQIIEENRKAILLKRAKIKEMKLNREANLESKKNKEKKKDKNKKKKVVSIVPSEGGYEPDVESGSDNETLPEIRVNPEDIVVNYTDLYPAEMIIWRDFQPKDIEANFTIELTYADKPKDYLYLKAVCRVVSPSFVHNLDRQHLDFGPTAIGDSKRRILELKNETANSRAEKRARCGDHTEDHFFKSGWDV</sequence>
<reference evidence="4 5" key="1">
    <citation type="journal article" date="2024" name="BMC Genomics">
        <title>De novo assembly and annotation of Popillia japonica's genome with initial clues to its potential as an invasive pest.</title>
        <authorList>
            <person name="Cucini C."/>
            <person name="Boschi S."/>
            <person name="Funari R."/>
            <person name="Cardaioli E."/>
            <person name="Iannotti N."/>
            <person name="Marturano G."/>
            <person name="Paoli F."/>
            <person name="Bruttini M."/>
            <person name="Carapelli A."/>
            <person name="Frati F."/>
            <person name="Nardi F."/>
        </authorList>
    </citation>
    <scope>NUCLEOTIDE SEQUENCE [LARGE SCALE GENOMIC DNA]</scope>
    <source>
        <strain evidence="4">DMR45628</strain>
    </source>
</reference>
<feature type="compositionally biased region" description="Basic and acidic residues" evidence="1">
    <location>
        <begin position="757"/>
        <end position="767"/>
    </location>
</feature>
<dbReference type="Pfam" id="PF24778">
    <property type="entry name" value="Ig-CFAP74_3rd"/>
    <property type="match status" value="1"/>
</dbReference>
<feature type="domain" description="CFAP74 fourth Ig-like" evidence="3">
    <location>
        <begin position="425"/>
        <end position="490"/>
    </location>
</feature>
<comment type="caution">
    <text evidence="4">The sequence shown here is derived from an EMBL/GenBank/DDBJ whole genome shotgun (WGS) entry which is preliminary data.</text>
</comment>
<feature type="region of interest" description="Disordered" evidence="1">
    <location>
        <begin position="757"/>
        <end position="800"/>
    </location>
</feature>
<feature type="domain" description="CFAP74 third Ig-like" evidence="2">
    <location>
        <begin position="287"/>
        <end position="383"/>
    </location>
</feature>
<name>A0AAW1N6C3_POPJA</name>
<dbReference type="EMBL" id="JASPKY010000009">
    <property type="protein sequence ID" value="KAK9754104.1"/>
    <property type="molecule type" value="Genomic_DNA"/>
</dbReference>
<evidence type="ECO:0000313" key="4">
    <source>
        <dbReference type="EMBL" id="KAK9754104.1"/>
    </source>
</evidence>
<accession>A0AAW1N6C3</accession>
<dbReference type="PANTHER" id="PTHR22538">
    <property type="entry name" value="CILIA- AND FLAGELLA-ASSOCIATED PROTEIN 74"/>
    <property type="match status" value="1"/>
</dbReference>
<dbReference type="InterPro" id="IPR056307">
    <property type="entry name" value="Ig-CFAP74_3rd"/>
</dbReference>